<dbReference type="Proteomes" id="UP001548590">
    <property type="component" value="Unassembled WGS sequence"/>
</dbReference>
<protein>
    <submittedName>
        <fullName evidence="10">ABC transporter permease</fullName>
    </submittedName>
</protein>
<evidence type="ECO:0000256" key="1">
    <source>
        <dbReference type="ARBA" id="ARBA00004651"/>
    </source>
</evidence>
<comment type="caution">
    <text evidence="10">The sequence shown here is derived from an EMBL/GenBank/DDBJ whole genome shotgun (WGS) entry which is preliminary data.</text>
</comment>
<evidence type="ECO:0000256" key="5">
    <source>
        <dbReference type="ARBA" id="ARBA00022692"/>
    </source>
</evidence>
<evidence type="ECO:0000256" key="2">
    <source>
        <dbReference type="ARBA" id="ARBA00007069"/>
    </source>
</evidence>
<gene>
    <name evidence="10" type="ORF">ABVT11_15720</name>
</gene>
<evidence type="ECO:0000256" key="6">
    <source>
        <dbReference type="ARBA" id="ARBA00022989"/>
    </source>
</evidence>
<feature type="transmembrane region" description="Helical" evidence="8">
    <location>
        <begin position="340"/>
        <end position="365"/>
    </location>
</feature>
<keyword evidence="4" id="KW-1003">Cell membrane</keyword>
<comment type="similarity">
    <text evidence="2">Belongs to the binding-protein-dependent transport system permease family. CysTW subfamily.</text>
</comment>
<dbReference type="CDD" id="cd06261">
    <property type="entry name" value="TM_PBP2"/>
    <property type="match status" value="1"/>
</dbReference>
<keyword evidence="3 8" id="KW-0813">Transport</keyword>
<feature type="transmembrane region" description="Helical" evidence="8">
    <location>
        <begin position="36"/>
        <end position="59"/>
    </location>
</feature>
<dbReference type="Pfam" id="PF00528">
    <property type="entry name" value="BPD_transp_1"/>
    <property type="match status" value="1"/>
</dbReference>
<dbReference type="RefSeq" id="WP_345930327.1">
    <property type="nucleotide sequence ID" value="NZ_JBDIVF010000016.1"/>
</dbReference>
<feature type="domain" description="ABC transmembrane type-1" evidence="9">
    <location>
        <begin position="202"/>
        <end position="408"/>
    </location>
</feature>
<evidence type="ECO:0000256" key="7">
    <source>
        <dbReference type="ARBA" id="ARBA00023136"/>
    </source>
</evidence>
<dbReference type="PROSITE" id="PS50928">
    <property type="entry name" value="ABC_TM1"/>
    <property type="match status" value="1"/>
</dbReference>
<comment type="subcellular location">
    <subcellularLocation>
        <location evidence="1 8">Cell membrane</location>
        <topology evidence="1 8">Multi-pass membrane protein</topology>
    </subcellularLocation>
</comment>
<feature type="transmembrane region" description="Helical" evidence="8">
    <location>
        <begin position="238"/>
        <end position="260"/>
    </location>
</feature>
<reference evidence="10 11" key="1">
    <citation type="submission" date="2024-07" db="EMBL/GenBank/DDBJ databases">
        <title>Uliginosibacterium paludis KCTC:42655.</title>
        <authorList>
            <person name="Kim M.K."/>
        </authorList>
    </citation>
    <scope>NUCLEOTIDE SEQUENCE [LARGE SCALE GENOMIC DNA]</scope>
    <source>
        <strain evidence="10 11">KCTC 42655</strain>
    </source>
</reference>
<keyword evidence="6 8" id="KW-1133">Transmembrane helix</keyword>
<keyword evidence="5 8" id="KW-0812">Transmembrane</keyword>
<evidence type="ECO:0000256" key="3">
    <source>
        <dbReference type="ARBA" id="ARBA00022448"/>
    </source>
</evidence>
<dbReference type="EMBL" id="JBEWLZ010000010">
    <property type="protein sequence ID" value="MET1491288.1"/>
    <property type="molecule type" value="Genomic_DNA"/>
</dbReference>
<feature type="transmembrane region" description="Helical" evidence="8">
    <location>
        <begin position="385"/>
        <end position="408"/>
    </location>
</feature>
<dbReference type="InterPro" id="IPR035906">
    <property type="entry name" value="MetI-like_sf"/>
</dbReference>
<sequence>MTELTAILPATPAAEPQTLPLKRRLARAERVRKLKYGALILPLALFLLLSFVWPIAALLKRSIDNPEVLGALPATSAALNRWDGKALPDDAVFAALAADFAAAKGTPALAAAASRLNMEQPGFRSLVLRSARNMPPEAGQSAREALVAADARWGELASWQLIARNASPYTARHLLAALDREYDENGRIVHVGDDQAVYVNVMLRTFGMSFVVTVICLLAGFPLAYLMATLPARQANLLLIFVLLPFWTSTLVRVAAWIVLLQTEGLVNQALRGLGLIDHPLQLAFNSTGVYIAMVHILLPFMILPLYSVMKGISPTYMRAALSLGCPPFRSFWRVYFPQALPGVTAGCLLVFIICMGYYITPALLGSPSEQMASYFVAFYTNQTINWGMAAALSAILFAATLLLYMVYARLAGSQGMAARAR</sequence>
<organism evidence="10 11">
    <name type="scientific">Uliginosibacterium paludis</name>
    <dbReference type="NCBI Taxonomy" id="1615952"/>
    <lineage>
        <taxon>Bacteria</taxon>
        <taxon>Pseudomonadati</taxon>
        <taxon>Pseudomonadota</taxon>
        <taxon>Betaproteobacteria</taxon>
        <taxon>Rhodocyclales</taxon>
        <taxon>Zoogloeaceae</taxon>
        <taxon>Uliginosibacterium</taxon>
    </lineage>
</organism>
<feature type="transmembrane region" description="Helical" evidence="8">
    <location>
        <begin position="290"/>
        <end position="309"/>
    </location>
</feature>
<name>A0ABV2CU19_9RHOO</name>
<evidence type="ECO:0000256" key="4">
    <source>
        <dbReference type="ARBA" id="ARBA00022475"/>
    </source>
</evidence>
<feature type="transmembrane region" description="Helical" evidence="8">
    <location>
        <begin position="206"/>
        <end position="226"/>
    </location>
</feature>
<dbReference type="Gene3D" id="1.10.3720.10">
    <property type="entry name" value="MetI-like"/>
    <property type="match status" value="1"/>
</dbReference>
<keyword evidence="11" id="KW-1185">Reference proteome</keyword>
<accession>A0ABV2CU19</accession>
<evidence type="ECO:0000256" key="8">
    <source>
        <dbReference type="RuleBase" id="RU363032"/>
    </source>
</evidence>
<dbReference type="InterPro" id="IPR000515">
    <property type="entry name" value="MetI-like"/>
</dbReference>
<dbReference type="PANTHER" id="PTHR42929:SF5">
    <property type="entry name" value="ABC TRANSPORTER PERMEASE PROTEIN"/>
    <property type="match status" value="1"/>
</dbReference>
<evidence type="ECO:0000313" key="11">
    <source>
        <dbReference type="Proteomes" id="UP001548590"/>
    </source>
</evidence>
<proteinExistence type="inferred from homology"/>
<evidence type="ECO:0000259" key="9">
    <source>
        <dbReference type="PROSITE" id="PS50928"/>
    </source>
</evidence>
<keyword evidence="7 8" id="KW-0472">Membrane</keyword>
<dbReference type="PANTHER" id="PTHR42929">
    <property type="entry name" value="INNER MEMBRANE ABC TRANSPORTER PERMEASE PROTEIN YDCU-RELATED-RELATED"/>
    <property type="match status" value="1"/>
</dbReference>
<dbReference type="SUPFAM" id="SSF161098">
    <property type="entry name" value="MetI-like"/>
    <property type="match status" value="1"/>
</dbReference>
<evidence type="ECO:0000313" key="10">
    <source>
        <dbReference type="EMBL" id="MET1491288.1"/>
    </source>
</evidence>